<dbReference type="CDD" id="cd00090">
    <property type="entry name" value="HTH_ARSR"/>
    <property type="match status" value="1"/>
</dbReference>
<name>A0A1I1Q2H1_9RHOB</name>
<accession>A0A1I1Q2H1</accession>
<dbReference type="SMART" id="SM00347">
    <property type="entry name" value="HTH_MARR"/>
    <property type="match status" value="1"/>
</dbReference>
<proteinExistence type="predicted"/>
<gene>
    <name evidence="5" type="ORF">SAMN05421762_3459</name>
</gene>
<evidence type="ECO:0000313" key="6">
    <source>
        <dbReference type="Proteomes" id="UP000231644"/>
    </source>
</evidence>
<dbReference type="AlphaFoldDB" id="A0A1I1Q2H1"/>
<dbReference type="SUPFAM" id="SSF46785">
    <property type="entry name" value="Winged helix' DNA-binding domain"/>
    <property type="match status" value="1"/>
</dbReference>
<reference evidence="5 6" key="1">
    <citation type="submission" date="2016-10" db="EMBL/GenBank/DDBJ databases">
        <authorList>
            <person name="de Groot N.N."/>
        </authorList>
    </citation>
    <scope>NUCLEOTIDE SEQUENCE [LARGE SCALE GENOMIC DNA]</scope>
    <source>
        <strain evidence="5 6">DSM 29619</strain>
    </source>
</reference>
<evidence type="ECO:0000256" key="3">
    <source>
        <dbReference type="ARBA" id="ARBA00023163"/>
    </source>
</evidence>
<keyword evidence="1" id="KW-0805">Transcription regulation</keyword>
<dbReference type="InterPro" id="IPR036388">
    <property type="entry name" value="WH-like_DNA-bd_sf"/>
</dbReference>
<evidence type="ECO:0000256" key="1">
    <source>
        <dbReference type="ARBA" id="ARBA00023015"/>
    </source>
</evidence>
<dbReference type="PRINTS" id="PR00598">
    <property type="entry name" value="HTHMARR"/>
</dbReference>
<protein>
    <submittedName>
        <fullName evidence="5">DNA-binding transcriptional regulator, MarR family</fullName>
    </submittedName>
</protein>
<organism evidence="5 6">
    <name type="scientific">Pseudooceanicola nitratireducens</name>
    <dbReference type="NCBI Taxonomy" id="517719"/>
    <lineage>
        <taxon>Bacteria</taxon>
        <taxon>Pseudomonadati</taxon>
        <taxon>Pseudomonadota</taxon>
        <taxon>Alphaproteobacteria</taxon>
        <taxon>Rhodobacterales</taxon>
        <taxon>Paracoccaceae</taxon>
        <taxon>Pseudooceanicola</taxon>
    </lineage>
</organism>
<evidence type="ECO:0000313" key="5">
    <source>
        <dbReference type="EMBL" id="SFD16142.1"/>
    </source>
</evidence>
<evidence type="ECO:0000259" key="4">
    <source>
        <dbReference type="PROSITE" id="PS50995"/>
    </source>
</evidence>
<dbReference type="Gene3D" id="1.10.10.10">
    <property type="entry name" value="Winged helix-like DNA-binding domain superfamily/Winged helix DNA-binding domain"/>
    <property type="match status" value="1"/>
</dbReference>
<dbReference type="InterPro" id="IPR036390">
    <property type="entry name" value="WH_DNA-bd_sf"/>
</dbReference>
<keyword evidence="2 5" id="KW-0238">DNA-binding</keyword>
<dbReference type="Pfam" id="PF12802">
    <property type="entry name" value="MarR_2"/>
    <property type="match status" value="1"/>
</dbReference>
<dbReference type="PANTHER" id="PTHR42756">
    <property type="entry name" value="TRANSCRIPTIONAL REGULATOR, MARR"/>
    <property type="match status" value="1"/>
</dbReference>
<dbReference type="Proteomes" id="UP000231644">
    <property type="component" value="Unassembled WGS sequence"/>
</dbReference>
<dbReference type="PROSITE" id="PS50995">
    <property type="entry name" value="HTH_MARR_2"/>
    <property type="match status" value="1"/>
</dbReference>
<dbReference type="STRING" id="517719.SAMN05421762_3459"/>
<dbReference type="PANTHER" id="PTHR42756:SF1">
    <property type="entry name" value="TRANSCRIPTIONAL REPRESSOR OF EMRAB OPERON"/>
    <property type="match status" value="1"/>
</dbReference>
<feature type="domain" description="HTH marR-type" evidence="4">
    <location>
        <begin position="18"/>
        <end position="147"/>
    </location>
</feature>
<dbReference type="EMBL" id="FOLX01000002">
    <property type="protein sequence ID" value="SFD16142.1"/>
    <property type="molecule type" value="Genomic_DNA"/>
</dbReference>
<sequence length="156" mass="17807">MGDTVKDKPVKVSLGEDYNPLYQDIARFRAIMFDSLLKPHDMTMSQGWVLVHLLRENGLRQSELAERLEVATVTTSKLIDRLEARGYVERRTDPEDRRSNRVFATDQAKAIVKIMTKTIYDVDEIANVGIEQADLETTGKVLSRMRDNLRAALANR</sequence>
<dbReference type="InterPro" id="IPR000835">
    <property type="entry name" value="HTH_MarR-typ"/>
</dbReference>
<keyword evidence="3" id="KW-0804">Transcription</keyword>
<keyword evidence="6" id="KW-1185">Reference proteome</keyword>
<dbReference type="GO" id="GO:0003677">
    <property type="term" value="F:DNA binding"/>
    <property type="evidence" value="ECO:0007669"/>
    <property type="project" value="UniProtKB-KW"/>
</dbReference>
<dbReference type="GO" id="GO:0003700">
    <property type="term" value="F:DNA-binding transcription factor activity"/>
    <property type="evidence" value="ECO:0007669"/>
    <property type="project" value="InterPro"/>
</dbReference>
<dbReference type="InterPro" id="IPR011991">
    <property type="entry name" value="ArsR-like_HTH"/>
</dbReference>
<evidence type="ECO:0000256" key="2">
    <source>
        <dbReference type="ARBA" id="ARBA00023125"/>
    </source>
</evidence>